<organism evidence="3 4">
    <name type="scientific">Streptomyces graminofaciens</name>
    <dbReference type="NCBI Taxonomy" id="68212"/>
    <lineage>
        <taxon>Bacteria</taxon>
        <taxon>Bacillati</taxon>
        <taxon>Actinomycetota</taxon>
        <taxon>Actinomycetes</taxon>
        <taxon>Kitasatosporales</taxon>
        <taxon>Streptomycetaceae</taxon>
        <taxon>Streptomyces</taxon>
    </lineage>
</organism>
<dbReference type="PROSITE" id="PS51257">
    <property type="entry name" value="PROKAR_LIPOPROTEIN"/>
    <property type="match status" value="1"/>
</dbReference>
<feature type="signal peptide" evidence="2">
    <location>
        <begin position="1"/>
        <end position="25"/>
    </location>
</feature>
<gene>
    <name evidence="3" type="ORF">SGFS_017350</name>
</gene>
<evidence type="ECO:0008006" key="5">
    <source>
        <dbReference type="Google" id="ProtNLM"/>
    </source>
</evidence>
<feature type="region of interest" description="Disordered" evidence="1">
    <location>
        <begin position="22"/>
        <end position="41"/>
    </location>
</feature>
<proteinExistence type="predicted"/>
<feature type="region of interest" description="Disordered" evidence="1">
    <location>
        <begin position="77"/>
        <end position="103"/>
    </location>
</feature>
<keyword evidence="4" id="KW-1185">Reference proteome</keyword>
<accession>A0ABN5VBQ2</accession>
<dbReference type="RefSeq" id="WP_286249038.1">
    <property type="nucleotide sequence ID" value="NZ_AP018448.1"/>
</dbReference>
<protein>
    <recommendedName>
        <fullName evidence="5">Lipoprotein</fullName>
    </recommendedName>
</protein>
<evidence type="ECO:0000313" key="3">
    <source>
        <dbReference type="EMBL" id="BBC30441.1"/>
    </source>
</evidence>
<reference evidence="3 4" key="2">
    <citation type="journal article" date="2023" name="ChemBioChem">
        <title>Acyltransferase Domain Exchange between Two Independent Type I Polyketide Synthases in the Same Producer Strain of Macrolide Antibiotics.</title>
        <authorList>
            <person name="Kudo F."/>
            <person name="Kishikawa K."/>
            <person name="Tsuboi K."/>
            <person name="Kido T."/>
            <person name="Usui T."/>
            <person name="Hashimoto J."/>
            <person name="Shin-Ya K."/>
            <person name="Miyanaga A."/>
            <person name="Eguchi T."/>
        </authorList>
    </citation>
    <scope>NUCLEOTIDE SEQUENCE [LARGE SCALE GENOMIC DNA]</scope>
    <source>
        <strain evidence="3 4">A-8890</strain>
    </source>
</reference>
<reference evidence="3 4" key="1">
    <citation type="journal article" date="2010" name="ChemBioChem">
        <title>Cloning and characterization of the biosynthetic gene cluster of 16-membered macrolide antibiotic FD-891: involvement of a dual functional cytochrome P450 monooxygenase catalyzing epoxidation and hydroxylation.</title>
        <authorList>
            <person name="Kudo F."/>
            <person name="Motegi A."/>
            <person name="Mizoue K."/>
            <person name="Eguchi T."/>
        </authorList>
    </citation>
    <scope>NUCLEOTIDE SEQUENCE [LARGE SCALE GENOMIC DNA]</scope>
    <source>
        <strain evidence="3 4">A-8890</strain>
    </source>
</reference>
<evidence type="ECO:0000313" key="4">
    <source>
        <dbReference type="Proteomes" id="UP001321542"/>
    </source>
</evidence>
<feature type="chain" id="PRO_5047081300" description="Lipoprotein" evidence="2">
    <location>
        <begin position="26"/>
        <end position="229"/>
    </location>
</feature>
<evidence type="ECO:0000256" key="1">
    <source>
        <dbReference type="SAM" id="MobiDB-lite"/>
    </source>
</evidence>
<evidence type="ECO:0000256" key="2">
    <source>
        <dbReference type="SAM" id="SignalP"/>
    </source>
</evidence>
<keyword evidence="2" id="KW-0732">Signal</keyword>
<dbReference type="Proteomes" id="UP001321542">
    <property type="component" value="Chromosome"/>
</dbReference>
<sequence length="229" mass="22798">MRIRTTAAVLLAAVLATGCAGGGSAGGGSDTKGRDGASAAARLPEEPAVALGADEVEAAALSGGDVEGFTITDYPVKPHGDSTARPPSCQPLENMRTGAPDPAPRTLVGRLAYPDSAAAGGSATTIGLMAYDRADAEDVLDGVRAALKRCTAYEGGVPARTTATAGAAPDTGDDAVAFSLQTEGHTADAFVIVRSGATVVLFFTASGTDSPAQVPDALVAEQIKKLEQA</sequence>
<name>A0ABN5VBQ2_9ACTN</name>
<dbReference type="EMBL" id="AP018448">
    <property type="protein sequence ID" value="BBC30441.1"/>
    <property type="molecule type" value="Genomic_DNA"/>
</dbReference>